<name>A0A4S2GZC2_9PROT</name>
<evidence type="ECO:0000313" key="2">
    <source>
        <dbReference type="EMBL" id="TGY88555.1"/>
    </source>
</evidence>
<dbReference type="RefSeq" id="WP_135996401.1">
    <property type="nucleotide sequence ID" value="NZ_CP071057.1"/>
</dbReference>
<gene>
    <name evidence="2" type="ORF">E5163_12135</name>
</gene>
<proteinExistence type="predicted"/>
<evidence type="ECO:0000313" key="3">
    <source>
        <dbReference type="Proteomes" id="UP000308054"/>
    </source>
</evidence>
<sequence length="193" mass="20638">MGAAAVSARGLRALAAAALCLVLAACFVSAGPLIGPDETVTPLQPGVYSFHDAEAGEAPEVTWRGEISFTQDGVMTSPAEGFDYQGARMAVLRPGVWIVQHPPEDGEQDEGYAYTLLYADTETEGRYYAELPVCEALSLAVQASLGLELVDDVCTVDSLDTLRDALLAYEVERADDFPAFPEGRSYLVREGDL</sequence>
<evidence type="ECO:0000256" key="1">
    <source>
        <dbReference type="SAM" id="SignalP"/>
    </source>
</evidence>
<keyword evidence="3" id="KW-1185">Reference proteome</keyword>
<dbReference type="Proteomes" id="UP000308054">
    <property type="component" value="Unassembled WGS sequence"/>
</dbReference>
<reference evidence="2 3" key="1">
    <citation type="journal article" date="2017" name="Int. J. Syst. Evol. Microbiol.">
        <title>Marinicauda algicola sp. nov., isolated from a marine red alga Rhodosorus marinus.</title>
        <authorList>
            <person name="Jeong S.E."/>
            <person name="Jeon S.H."/>
            <person name="Chun B.H."/>
            <person name="Kim D.W."/>
            <person name="Jeon C.O."/>
        </authorList>
    </citation>
    <scope>NUCLEOTIDE SEQUENCE [LARGE SCALE GENOMIC DNA]</scope>
    <source>
        <strain evidence="2 3">JCM 31718</strain>
    </source>
</reference>
<feature type="chain" id="PRO_5020380298" evidence="1">
    <location>
        <begin position="31"/>
        <end position="193"/>
    </location>
</feature>
<keyword evidence="1" id="KW-0732">Signal</keyword>
<comment type="caution">
    <text evidence="2">The sequence shown here is derived from an EMBL/GenBank/DDBJ whole genome shotgun (WGS) entry which is preliminary data.</text>
</comment>
<feature type="signal peptide" evidence="1">
    <location>
        <begin position="1"/>
        <end position="30"/>
    </location>
</feature>
<accession>A0A4S2GZC2</accession>
<dbReference type="AlphaFoldDB" id="A0A4S2GZC2"/>
<dbReference type="OrthoDB" id="9893499at2"/>
<dbReference type="EMBL" id="SRXW01000003">
    <property type="protein sequence ID" value="TGY88555.1"/>
    <property type="molecule type" value="Genomic_DNA"/>
</dbReference>
<protein>
    <submittedName>
        <fullName evidence="2">Uncharacterized protein</fullName>
    </submittedName>
</protein>
<organism evidence="2 3">
    <name type="scientific">Marinicauda algicola</name>
    <dbReference type="NCBI Taxonomy" id="2029849"/>
    <lineage>
        <taxon>Bacteria</taxon>
        <taxon>Pseudomonadati</taxon>
        <taxon>Pseudomonadota</taxon>
        <taxon>Alphaproteobacteria</taxon>
        <taxon>Maricaulales</taxon>
        <taxon>Maricaulaceae</taxon>
        <taxon>Marinicauda</taxon>
    </lineage>
</organism>